<dbReference type="InterPro" id="IPR044992">
    <property type="entry name" value="ChyE-like"/>
</dbReference>
<dbReference type="PANTHER" id="PTHR42695">
    <property type="entry name" value="GLUTAMINE AMIDOTRANSFERASE YLR126C-RELATED"/>
    <property type="match status" value="1"/>
</dbReference>
<evidence type="ECO:0000259" key="1">
    <source>
        <dbReference type="Pfam" id="PF00117"/>
    </source>
</evidence>
<dbReference type="EMBL" id="CASHTH010002581">
    <property type="protein sequence ID" value="CAI8032060.1"/>
    <property type="molecule type" value="Genomic_DNA"/>
</dbReference>
<dbReference type="Proteomes" id="UP001174909">
    <property type="component" value="Unassembled WGS sequence"/>
</dbReference>
<dbReference type="InterPro" id="IPR029062">
    <property type="entry name" value="Class_I_gatase-like"/>
</dbReference>
<sequence length="241" mass="26061">MSPDPSAAPVLLVTHVTAIDAGAVPDLLAGLGRRSRIIRANKGEPFPEDVETLGGVVSFGGPQSANDDHVDYVRAELDWIPRVMAAGVPLLGICLGSQMVARTLGATVGPDPNGLYEFGYYPIEPLQGAAQDLALDATLNVAHRHGEAFTMPAGARRLARRDVFENQAFRYGATTWALQFHPEVNDPVLARWVGSDPPAEDLWRTGAQTPAEQRANHARYHATVHEWLGQFLALWLASAEQ</sequence>
<dbReference type="GO" id="GO:0005829">
    <property type="term" value="C:cytosol"/>
    <property type="evidence" value="ECO:0007669"/>
    <property type="project" value="TreeGrafter"/>
</dbReference>
<keyword evidence="3" id="KW-1185">Reference proteome</keyword>
<gene>
    <name evidence="2" type="ORF">GBAR_LOCUS18154</name>
</gene>
<organism evidence="2 3">
    <name type="scientific">Geodia barretti</name>
    <name type="common">Barrett's horny sponge</name>
    <dbReference type="NCBI Taxonomy" id="519541"/>
    <lineage>
        <taxon>Eukaryota</taxon>
        <taxon>Metazoa</taxon>
        <taxon>Porifera</taxon>
        <taxon>Demospongiae</taxon>
        <taxon>Heteroscleromorpha</taxon>
        <taxon>Tetractinellida</taxon>
        <taxon>Astrophorina</taxon>
        <taxon>Geodiidae</taxon>
        <taxon>Geodia</taxon>
    </lineage>
</organism>
<feature type="domain" description="Glutamine amidotransferase" evidence="1">
    <location>
        <begin position="49"/>
        <end position="185"/>
    </location>
</feature>
<evidence type="ECO:0000313" key="3">
    <source>
        <dbReference type="Proteomes" id="UP001174909"/>
    </source>
</evidence>
<protein>
    <submittedName>
        <fullName evidence="2">GMP synthase [glutamine-hydrolyzing]</fullName>
    </submittedName>
</protein>
<dbReference type="InterPro" id="IPR017926">
    <property type="entry name" value="GATASE"/>
</dbReference>
<proteinExistence type="predicted"/>
<dbReference type="Pfam" id="PF00117">
    <property type="entry name" value="GATase"/>
    <property type="match status" value="1"/>
</dbReference>
<accession>A0AA35SL15</accession>
<evidence type="ECO:0000313" key="2">
    <source>
        <dbReference type="EMBL" id="CAI8032060.1"/>
    </source>
</evidence>
<dbReference type="PANTHER" id="PTHR42695:SF5">
    <property type="entry name" value="GLUTAMINE AMIDOTRANSFERASE YLR126C-RELATED"/>
    <property type="match status" value="1"/>
</dbReference>
<comment type="caution">
    <text evidence="2">The sequence shown here is derived from an EMBL/GenBank/DDBJ whole genome shotgun (WGS) entry which is preliminary data.</text>
</comment>
<dbReference type="AlphaFoldDB" id="A0AA35SL15"/>
<dbReference type="SUPFAM" id="SSF52317">
    <property type="entry name" value="Class I glutamine amidotransferase-like"/>
    <property type="match status" value="1"/>
</dbReference>
<dbReference type="CDD" id="cd01741">
    <property type="entry name" value="GATase1_1"/>
    <property type="match status" value="1"/>
</dbReference>
<dbReference type="PROSITE" id="PS51273">
    <property type="entry name" value="GATASE_TYPE_1"/>
    <property type="match status" value="1"/>
</dbReference>
<name>A0AA35SL15_GEOBA</name>
<reference evidence="2" key="1">
    <citation type="submission" date="2023-03" db="EMBL/GenBank/DDBJ databases">
        <authorList>
            <person name="Steffen K."/>
            <person name="Cardenas P."/>
        </authorList>
    </citation>
    <scope>NUCLEOTIDE SEQUENCE</scope>
</reference>
<dbReference type="Gene3D" id="3.40.50.880">
    <property type="match status" value="1"/>
</dbReference>